<dbReference type="EC" id="3.6.4.-" evidence="3"/>
<keyword evidence="4" id="KW-1185">Reference proteome</keyword>
<dbReference type="PANTHER" id="PTHR10799">
    <property type="entry name" value="SNF2/RAD54 HELICASE FAMILY"/>
    <property type="match status" value="1"/>
</dbReference>
<dbReference type="PROSITE" id="PS51192">
    <property type="entry name" value="HELICASE_ATP_BIND_1"/>
    <property type="match status" value="1"/>
</dbReference>
<keyword evidence="3" id="KW-0067">ATP-binding</keyword>
<dbReference type="SMART" id="SM00490">
    <property type="entry name" value="HELICc"/>
    <property type="match status" value="1"/>
</dbReference>
<dbReference type="CDD" id="cd18793">
    <property type="entry name" value="SF2_C_SNF"/>
    <property type="match status" value="1"/>
</dbReference>
<proteinExistence type="predicted"/>
<dbReference type="Gene3D" id="3.40.50.300">
    <property type="entry name" value="P-loop containing nucleotide triphosphate hydrolases"/>
    <property type="match status" value="1"/>
</dbReference>
<accession>A0ABV3I0M6</accession>
<dbReference type="GO" id="GO:0004386">
    <property type="term" value="F:helicase activity"/>
    <property type="evidence" value="ECO:0007669"/>
    <property type="project" value="UniProtKB-KW"/>
</dbReference>
<dbReference type="Proteomes" id="UP001552521">
    <property type="component" value="Unassembled WGS sequence"/>
</dbReference>
<dbReference type="InterPro" id="IPR001650">
    <property type="entry name" value="Helicase_C-like"/>
</dbReference>
<dbReference type="InterPro" id="IPR014001">
    <property type="entry name" value="Helicase_ATP-bd"/>
</dbReference>
<evidence type="ECO:0000313" key="3">
    <source>
        <dbReference type="EMBL" id="MEV4684395.1"/>
    </source>
</evidence>
<keyword evidence="3" id="KW-0547">Nucleotide-binding</keyword>
<dbReference type="InterPro" id="IPR000330">
    <property type="entry name" value="SNF2_N"/>
</dbReference>
<dbReference type="InterPro" id="IPR027417">
    <property type="entry name" value="P-loop_NTPase"/>
</dbReference>
<keyword evidence="3" id="KW-0347">Helicase</keyword>
<comment type="caution">
    <text evidence="3">The sequence shown here is derived from an EMBL/GenBank/DDBJ whole genome shotgun (WGS) entry which is preliminary data.</text>
</comment>
<evidence type="ECO:0000256" key="1">
    <source>
        <dbReference type="ARBA" id="ARBA00022801"/>
    </source>
</evidence>
<protein>
    <submittedName>
        <fullName evidence="3">DEAD/DEAH box helicase</fullName>
        <ecNumber evidence="3">3.6.4.-</ecNumber>
    </submittedName>
</protein>
<name>A0ABV3I0M6_9ACTN</name>
<sequence>MTAAEPSLEIAFDVTRTRAVLRAAPGLEADLTRLASRFPAGGSRTPLSVEVELDDLLTGLDALANWPHQGPGDVTWEEALAALVGGVLDDADTAEQRLRTSDQTHSVVPDSLADRLGPDWLADLTDFQRRDIAQLLSMQHGANFSVPGAGKTRVGLAVYSAMRARGDVRRLLVVSPKSAYESWLYESTVCFREPPVARVLEMGQGPVAGTEILLVNYERLDKSLTALAAWLSAAPSMIILDEAHRMKLGAQGIYGSACMALGPLSRRRLILSGTPAPNGARDLENLLSFVWPGHGRRVVTQAVAGGDLAHASTVLRPLFTRTTKKELGLPPFTTRIRYVEMPPIHREVYDALIGQYSARAEAGRDSFDALGKAMLRLLMAATSPALLLEGESRYSPLAYLVPPLEVPQTDSLYALMRRLPSYEFSPKYKEALSIVAENAAKGRKTIVWSTFVRSLTTMEELFSAYQPALVHGSTKDRESQIKRFREDPDCYVLLSNPATLGEGISLHHECNDAVYVDRDFTAGRFLQSLDRIHRLGLAPDKETRVTVLASEASIDEVVALRLQEKLEFMGRILDDPSVQQLADLEEEPSLAGGMDMVDVQALLAHLGTRDHV</sequence>
<organism evidence="3 4">
    <name type="scientific">Streptomyces kurssanovii</name>
    <dbReference type="NCBI Taxonomy" id="67312"/>
    <lineage>
        <taxon>Bacteria</taxon>
        <taxon>Bacillati</taxon>
        <taxon>Actinomycetota</taxon>
        <taxon>Actinomycetes</taxon>
        <taxon>Kitasatosporales</taxon>
        <taxon>Streptomycetaceae</taxon>
        <taxon>Streptomyces</taxon>
    </lineage>
</organism>
<dbReference type="Pfam" id="PF00271">
    <property type="entry name" value="Helicase_C"/>
    <property type="match status" value="1"/>
</dbReference>
<dbReference type="EMBL" id="JBFAQK010000051">
    <property type="protein sequence ID" value="MEV4684395.1"/>
    <property type="molecule type" value="Genomic_DNA"/>
</dbReference>
<dbReference type="RefSeq" id="WP_364599274.1">
    <property type="nucleotide sequence ID" value="NZ_JBFAQK010000051.1"/>
</dbReference>
<keyword evidence="1 3" id="KW-0378">Hydrolase</keyword>
<reference evidence="3 4" key="1">
    <citation type="submission" date="2024-06" db="EMBL/GenBank/DDBJ databases">
        <title>The Natural Products Discovery Center: Release of the First 8490 Sequenced Strains for Exploring Actinobacteria Biosynthetic Diversity.</title>
        <authorList>
            <person name="Kalkreuter E."/>
            <person name="Kautsar S.A."/>
            <person name="Yang D."/>
            <person name="Bader C.D."/>
            <person name="Teijaro C.N."/>
            <person name="Fluegel L."/>
            <person name="Davis C.M."/>
            <person name="Simpson J.R."/>
            <person name="Lauterbach L."/>
            <person name="Steele A.D."/>
            <person name="Gui C."/>
            <person name="Meng S."/>
            <person name="Li G."/>
            <person name="Viehrig K."/>
            <person name="Ye F."/>
            <person name="Su P."/>
            <person name="Kiefer A.F."/>
            <person name="Nichols A."/>
            <person name="Cepeda A.J."/>
            <person name="Yan W."/>
            <person name="Fan B."/>
            <person name="Jiang Y."/>
            <person name="Adhikari A."/>
            <person name="Zheng C.-J."/>
            <person name="Schuster L."/>
            <person name="Cowan T.M."/>
            <person name="Smanski M.J."/>
            <person name="Chevrette M.G."/>
            <person name="De Carvalho L.P.S."/>
            <person name="Shen B."/>
        </authorList>
    </citation>
    <scope>NUCLEOTIDE SEQUENCE [LARGE SCALE GENOMIC DNA]</scope>
    <source>
        <strain evidence="3 4">NPDC049344</strain>
    </source>
</reference>
<dbReference type="SUPFAM" id="SSF52540">
    <property type="entry name" value="P-loop containing nucleoside triphosphate hydrolases"/>
    <property type="match status" value="2"/>
</dbReference>
<dbReference type="InterPro" id="IPR038718">
    <property type="entry name" value="SNF2-like_sf"/>
</dbReference>
<dbReference type="Gene3D" id="3.40.50.10810">
    <property type="entry name" value="Tandem AAA-ATPase domain"/>
    <property type="match status" value="1"/>
</dbReference>
<evidence type="ECO:0000259" key="2">
    <source>
        <dbReference type="PROSITE" id="PS51192"/>
    </source>
</evidence>
<dbReference type="GO" id="GO:0016787">
    <property type="term" value="F:hydrolase activity"/>
    <property type="evidence" value="ECO:0007669"/>
    <property type="project" value="UniProtKB-KW"/>
</dbReference>
<dbReference type="InterPro" id="IPR049730">
    <property type="entry name" value="SNF2/RAD54-like_C"/>
</dbReference>
<evidence type="ECO:0000313" key="4">
    <source>
        <dbReference type="Proteomes" id="UP001552521"/>
    </source>
</evidence>
<feature type="domain" description="Helicase ATP-binding" evidence="2">
    <location>
        <begin position="132"/>
        <end position="293"/>
    </location>
</feature>
<gene>
    <name evidence="3" type="ORF">AB0K36_26895</name>
</gene>
<dbReference type="Pfam" id="PF00176">
    <property type="entry name" value="SNF2-rel_dom"/>
    <property type="match status" value="1"/>
</dbReference>
<dbReference type="SMART" id="SM00487">
    <property type="entry name" value="DEXDc"/>
    <property type="match status" value="1"/>
</dbReference>